<name>A0A3A3G850_9BURK</name>
<dbReference type="InterPro" id="IPR050194">
    <property type="entry name" value="Glycosyltransferase_grp1"/>
</dbReference>
<comment type="caution">
    <text evidence="3">The sequence shown here is derived from an EMBL/GenBank/DDBJ whole genome shotgun (WGS) entry which is preliminary data.</text>
</comment>
<feature type="domain" description="Glycosyltransferase subfamily 4-like N-terminal" evidence="2">
    <location>
        <begin position="16"/>
        <end position="198"/>
    </location>
</feature>
<dbReference type="OrthoDB" id="9787293at2"/>
<keyword evidence="1" id="KW-0812">Transmembrane</keyword>
<dbReference type="Pfam" id="PF13579">
    <property type="entry name" value="Glyco_trans_4_4"/>
    <property type="match status" value="1"/>
</dbReference>
<feature type="transmembrane region" description="Helical" evidence="1">
    <location>
        <begin position="106"/>
        <end position="127"/>
    </location>
</feature>
<dbReference type="SUPFAM" id="SSF53756">
    <property type="entry name" value="UDP-Glycosyltransferase/glycogen phosphorylase"/>
    <property type="match status" value="1"/>
</dbReference>
<dbReference type="GO" id="GO:0016758">
    <property type="term" value="F:hexosyltransferase activity"/>
    <property type="evidence" value="ECO:0007669"/>
    <property type="project" value="TreeGrafter"/>
</dbReference>
<sequence>MKLLVVSQYFWPENFRINNLVSALSAEGVQVEVLTGQPNYPQGRVFDGYRAWKFIKGIFNGVTIHRLPLVPRGSNSALFLILNYLSFVASGILFAPFALRRKKIDVIFVYAPSPILQAIPAILLKWIKRAKLVVSVQDLWPESLEATGFVRNRVLLALVRVLVRWIYRHTDLILVQSKAFVDPVAALADRRKICYFPNSADDVFSTPSACSNCPIEGLEAGFSVVFAGNLGHAQSIETIIDAAALLADAPDIRIYLVGDGSRTVWIQGEIQARNLKNVVMTGRYPSESMPAIMGRASALLATLKDEPIFYHTIPSKIQTYLAAGRPLLACMNGEGARIVMEANAGISCAAEDASSLAKAIKQLSSMSDLERERMGQNGQQYFKKHYDSNMLTRTLISHFEDVLTVRQDQK</sequence>
<dbReference type="Proteomes" id="UP000266327">
    <property type="component" value="Unassembled WGS sequence"/>
</dbReference>
<evidence type="ECO:0000313" key="3">
    <source>
        <dbReference type="EMBL" id="RJG02929.1"/>
    </source>
</evidence>
<dbReference type="RefSeq" id="WP_119786429.1">
    <property type="nucleotide sequence ID" value="NZ_QYUQ01000002.1"/>
</dbReference>
<evidence type="ECO:0000259" key="2">
    <source>
        <dbReference type="Pfam" id="PF13579"/>
    </source>
</evidence>
<feature type="transmembrane region" description="Helical" evidence="1">
    <location>
        <begin position="77"/>
        <end position="99"/>
    </location>
</feature>
<dbReference type="CDD" id="cd03794">
    <property type="entry name" value="GT4_WbuB-like"/>
    <property type="match status" value="1"/>
</dbReference>
<dbReference type="EMBL" id="QYUQ01000002">
    <property type="protein sequence ID" value="RJG02929.1"/>
    <property type="molecule type" value="Genomic_DNA"/>
</dbReference>
<proteinExistence type="predicted"/>
<keyword evidence="1" id="KW-0472">Membrane</keyword>
<evidence type="ECO:0000256" key="1">
    <source>
        <dbReference type="SAM" id="Phobius"/>
    </source>
</evidence>
<dbReference type="Pfam" id="PF13692">
    <property type="entry name" value="Glyco_trans_1_4"/>
    <property type="match status" value="1"/>
</dbReference>
<keyword evidence="3" id="KW-0808">Transferase</keyword>
<dbReference type="AlphaFoldDB" id="A0A3A3G850"/>
<evidence type="ECO:0000313" key="4">
    <source>
        <dbReference type="Proteomes" id="UP000266327"/>
    </source>
</evidence>
<accession>A0A3A3G850</accession>
<gene>
    <name evidence="3" type="ORF">D3878_16190</name>
</gene>
<reference evidence="4" key="1">
    <citation type="submission" date="2018-09" db="EMBL/GenBank/DDBJ databases">
        <authorList>
            <person name="Zhu H."/>
        </authorList>
    </citation>
    <scope>NUCLEOTIDE SEQUENCE [LARGE SCALE GENOMIC DNA]</scope>
    <source>
        <strain evidence="4">K1S02-23</strain>
    </source>
</reference>
<dbReference type="PANTHER" id="PTHR45947:SF3">
    <property type="entry name" value="SULFOQUINOVOSYL TRANSFERASE SQD2"/>
    <property type="match status" value="1"/>
</dbReference>
<dbReference type="Gene3D" id="3.40.50.2000">
    <property type="entry name" value="Glycogen Phosphorylase B"/>
    <property type="match status" value="2"/>
</dbReference>
<keyword evidence="1" id="KW-1133">Transmembrane helix</keyword>
<dbReference type="PANTHER" id="PTHR45947">
    <property type="entry name" value="SULFOQUINOVOSYL TRANSFERASE SQD2"/>
    <property type="match status" value="1"/>
</dbReference>
<organism evidence="3 4">
    <name type="scientific">Noviherbaspirillum sedimenti</name>
    <dbReference type="NCBI Taxonomy" id="2320865"/>
    <lineage>
        <taxon>Bacteria</taxon>
        <taxon>Pseudomonadati</taxon>
        <taxon>Pseudomonadota</taxon>
        <taxon>Betaproteobacteria</taxon>
        <taxon>Burkholderiales</taxon>
        <taxon>Oxalobacteraceae</taxon>
        <taxon>Noviherbaspirillum</taxon>
    </lineage>
</organism>
<keyword evidence="4" id="KW-1185">Reference proteome</keyword>
<protein>
    <submittedName>
        <fullName evidence="3">Glycosyltransferase WbuB</fullName>
    </submittedName>
</protein>
<dbReference type="InterPro" id="IPR028098">
    <property type="entry name" value="Glyco_trans_4-like_N"/>
</dbReference>